<dbReference type="InterPro" id="IPR052157">
    <property type="entry name" value="BCAA_transport_permease"/>
</dbReference>
<feature type="transmembrane region" description="Helical" evidence="9">
    <location>
        <begin position="184"/>
        <end position="206"/>
    </location>
</feature>
<evidence type="ECO:0000256" key="5">
    <source>
        <dbReference type="ARBA" id="ARBA00022970"/>
    </source>
</evidence>
<evidence type="ECO:0008006" key="11">
    <source>
        <dbReference type="Google" id="ProtNLM"/>
    </source>
</evidence>
<comment type="similarity">
    <text evidence="8">Belongs to the binding-protein-dependent transport system permease family. LivHM subfamily.</text>
</comment>
<dbReference type="Pfam" id="PF02653">
    <property type="entry name" value="BPD_transp_2"/>
    <property type="match status" value="1"/>
</dbReference>
<keyword evidence="7 9" id="KW-0472">Membrane</keyword>
<feature type="transmembrane region" description="Helical" evidence="9">
    <location>
        <begin position="35"/>
        <end position="53"/>
    </location>
</feature>
<organism evidence="10">
    <name type="scientific">Bacillus thermozeamaize</name>
    <dbReference type="NCBI Taxonomy" id="230954"/>
    <lineage>
        <taxon>Bacteria</taxon>
        <taxon>Bacillati</taxon>
        <taxon>Bacillota</taxon>
        <taxon>Bacilli</taxon>
        <taxon>Bacillales</taxon>
        <taxon>Bacillaceae</taxon>
        <taxon>Bacillus</taxon>
    </lineage>
</organism>
<dbReference type="PANTHER" id="PTHR11795">
    <property type="entry name" value="BRANCHED-CHAIN AMINO ACID TRANSPORT SYSTEM PERMEASE PROTEIN LIVH"/>
    <property type="match status" value="1"/>
</dbReference>
<evidence type="ECO:0000256" key="9">
    <source>
        <dbReference type="SAM" id="Phobius"/>
    </source>
</evidence>
<feature type="transmembrane region" description="Helical" evidence="9">
    <location>
        <begin position="92"/>
        <end position="112"/>
    </location>
</feature>
<keyword evidence="2" id="KW-0813">Transport</keyword>
<evidence type="ECO:0000256" key="8">
    <source>
        <dbReference type="ARBA" id="ARBA00037998"/>
    </source>
</evidence>
<keyword evidence="6 9" id="KW-1133">Transmembrane helix</keyword>
<feature type="transmembrane region" description="Helical" evidence="9">
    <location>
        <begin position="6"/>
        <end position="28"/>
    </location>
</feature>
<dbReference type="InterPro" id="IPR001851">
    <property type="entry name" value="ABC_transp_permease"/>
</dbReference>
<comment type="caution">
    <text evidence="10">The sequence shown here is derived from an EMBL/GenBank/DDBJ whole genome shotgun (WGS) entry which is preliminary data.</text>
</comment>
<evidence type="ECO:0000313" key="10">
    <source>
        <dbReference type="EMBL" id="OUM87952.1"/>
    </source>
</evidence>
<dbReference type="GO" id="GO:0005886">
    <property type="term" value="C:plasma membrane"/>
    <property type="evidence" value="ECO:0007669"/>
    <property type="project" value="UniProtKB-SubCell"/>
</dbReference>
<feature type="transmembrane region" description="Helical" evidence="9">
    <location>
        <begin position="138"/>
        <end position="155"/>
    </location>
</feature>
<protein>
    <recommendedName>
        <fullName evidence="11">Branched-chain amino acid ABC transporter permease</fullName>
    </recommendedName>
</protein>
<reference evidence="10" key="1">
    <citation type="submission" date="2016-06" db="EMBL/GenBank/DDBJ databases">
        <authorList>
            <person name="Kjaerup R.B."/>
            <person name="Dalgaard T.S."/>
            <person name="Juul-Madsen H.R."/>
        </authorList>
    </citation>
    <scope>NUCLEOTIDE SEQUENCE [LARGE SCALE GENOMIC DNA]</scope>
    <source>
        <strain evidence="10">ZCTH02-B2</strain>
    </source>
</reference>
<evidence type="ECO:0000256" key="1">
    <source>
        <dbReference type="ARBA" id="ARBA00004651"/>
    </source>
</evidence>
<proteinExistence type="inferred from homology"/>
<feature type="transmembrane region" description="Helical" evidence="9">
    <location>
        <begin position="59"/>
        <end position="80"/>
    </location>
</feature>
<evidence type="ECO:0000256" key="3">
    <source>
        <dbReference type="ARBA" id="ARBA00022475"/>
    </source>
</evidence>
<dbReference type="GO" id="GO:0006865">
    <property type="term" value="P:amino acid transport"/>
    <property type="evidence" value="ECO:0007669"/>
    <property type="project" value="UniProtKB-KW"/>
</dbReference>
<keyword evidence="5" id="KW-0029">Amino-acid transport</keyword>
<gene>
    <name evidence="10" type="ORF">BAA01_11000</name>
</gene>
<evidence type="ECO:0000256" key="2">
    <source>
        <dbReference type="ARBA" id="ARBA00022448"/>
    </source>
</evidence>
<evidence type="ECO:0000256" key="4">
    <source>
        <dbReference type="ARBA" id="ARBA00022692"/>
    </source>
</evidence>
<dbReference type="CDD" id="cd06582">
    <property type="entry name" value="TM_PBP1_LivH_like"/>
    <property type="match status" value="1"/>
</dbReference>
<dbReference type="Gene3D" id="1.10.3470.10">
    <property type="entry name" value="ABC transporter involved in vitamin B12 uptake, BtuC"/>
    <property type="match status" value="1"/>
</dbReference>
<evidence type="ECO:0000256" key="6">
    <source>
        <dbReference type="ARBA" id="ARBA00022989"/>
    </source>
</evidence>
<accession>A0A1Y3PKS7</accession>
<evidence type="ECO:0000256" key="7">
    <source>
        <dbReference type="ARBA" id="ARBA00023136"/>
    </source>
</evidence>
<keyword evidence="4 9" id="KW-0812">Transmembrane</keyword>
<keyword evidence="3" id="KW-1003">Cell membrane</keyword>
<sequence length="284" mass="30858">MIIDIIIFGLIWTAIYSLIGLGFSLIFGVAKIMNLAHGAFFMIACYIVFMLTSQAHLGLLWAALGAVIITVIISLIIYWGFIRQMRSTLTQVLIITLALAMFLEQIVLLMFGPEPRYVPSILTGGVHILGVRVTEQQLLTFVIAIILILVIWLLLTKTNIGRIIRAVSQDAEMASMLGVDTERVYLFVMGLSAALASTAGILVAPFLTVTPAMGWSPILVAFTIVVLGGLGNIWGTLAGAAIVAFAEMFTSYAIHPQLKDAVTFTILILALIFKPNGLFSREVN</sequence>
<dbReference type="EMBL" id="LZRT01000067">
    <property type="protein sequence ID" value="OUM87952.1"/>
    <property type="molecule type" value="Genomic_DNA"/>
</dbReference>
<comment type="subcellular location">
    <subcellularLocation>
        <location evidence="1">Cell membrane</location>
        <topology evidence="1">Multi-pass membrane protein</topology>
    </subcellularLocation>
</comment>
<dbReference type="InterPro" id="IPR037294">
    <property type="entry name" value="ABC_BtuC-like"/>
</dbReference>
<dbReference type="Proteomes" id="UP000196475">
    <property type="component" value="Unassembled WGS sequence"/>
</dbReference>
<name>A0A1Y3PKS7_9BACI</name>
<dbReference type="GO" id="GO:0022857">
    <property type="term" value="F:transmembrane transporter activity"/>
    <property type="evidence" value="ECO:0007669"/>
    <property type="project" value="InterPro"/>
</dbReference>
<dbReference type="AlphaFoldDB" id="A0A1Y3PKS7"/>
<dbReference type="PANTHER" id="PTHR11795:SF445">
    <property type="entry name" value="AMINO ACID ABC TRANSPORTER PERMEASE PROTEIN"/>
    <property type="match status" value="1"/>
</dbReference>